<evidence type="ECO:0000256" key="2">
    <source>
        <dbReference type="ARBA" id="ARBA00022741"/>
    </source>
</evidence>
<accession>A0A1I6PNM4</accession>
<evidence type="ECO:0000256" key="13">
    <source>
        <dbReference type="ARBA" id="ARBA00048988"/>
    </source>
</evidence>
<evidence type="ECO:0000256" key="14">
    <source>
        <dbReference type="PROSITE-ProRule" id="PRU00560"/>
    </source>
</evidence>
<evidence type="ECO:0000313" key="18">
    <source>
        <dbReference type="EMBL" id="SFS41801.1"/>
    </source>
</evidence>
<comment type="catalytic activity">
    <reaction evidence="11">
        <text>Couples ATP hydrolysis with the unwinding of duplex DNA by translocating in the 3'-5' direction.</text>
        <dbReference type="EC" id="5.6.2.4"/>
    </reaction>
</comment>
<evidence type="ECO:0000256" key="12">
    <source>
        <dbReference type="ARBA" id="ARBA00034808"/>
    </source>
</evidence>
<keyword evidence="4 14" id="KW-0378">Hydrolase</keyword>
<dbReference type="OrthoDB" id="9810135at2"/>
<dbReference type="GO" id="GO:0004527">
    <property type="term" value="F:exonuclease activity"/>
    <property type="evidence" value="ECO:0007669"/>
    <property type="project" value="UniProtKB-KW"/>
</dbReference>
<evidence type="ECO:0000256" key="4">
    <source>
        <dbReference type="ARBA" id="ARBA00022801"/>
    </source>
</evidence>
<dbReference type="PANTHER" id="PTHR11070">
    <property type="entry name" value="UVRD / RECB / PCRA DNA HELICASE FAMILY MEMBER"/>
    <property type="match status" value="1"/>
</dbReference>
<comment type="catalytic activity">
    <reaction evidence="13">
        <text>ATP + H2O = ADP + phosphate + H(+)</text>
        <dbReference type="Rhea" id="RHEA:13065"/>
        <dbReference type="ChEBI" id="CHEBI:15377"/>
        <dbReference type="ChEBI" id="CHEBI:15378"/>
        <dbReference type="ChEBI" id="CHEBI:30616"/>
        <dbReference type="ChEBI" id="CHEBI:43474"/>
        <dbReference type="ChEBI" id="CHEBI:456216"/>
        <dbReference type="EC" id="5.6.2.4"/>
    </reaction>
</comment>
<evidence type="ECO:0000256" key="15">
    <source>
        <dbReference type="SAM" id="Coils"/>
    </source>
</evidence>
<name>A0A1I6PNM4_9FLAO</name>
<evidence type="ECO:0000259" key="16">
    <source>
        <dbReference type="PROSITE" id="PS51198"/>
    </source>
</evidence>
<dbReference type="GO" id="GO:0005524">
    <property type="term" value="F:ATP binding"/>
    <property type="evidence" value="ECO:0007669"/>
    <property type="project" value="UniProtKB-UniRule"/>
</dbReference>
<keyword evidence="1" id="KW-0540">Nuclease</keyword>
<dbReference type="EMBL" id="FOZP01000002">
    <property type="protein sequence ID" value="SFS41801.1"/>
    <property type="molecule type" value="Genomic_DNA"/>
</dbReference>
<dbReference type="Gene3D" id="3.90.320.10">
    <property type="match status" value="1"/>
</dbReference>
<evidence type="ECO:0000256" key="11">
    <source>
        <dbReference type="ARBA" id="ARBA00034617"/>
    </source>
</evidence>
<evidence type="ECO:0000256" key="10">
    <source>
        <dbReference type="ARBA" id="ARBA00023235"/>
    </source>
</evidence>
<feature type="coiled-coil region" evidence="15">
    <location>
        <begin position="208"/>
        <end position="235"/>
    </location>
</feature>
<dbReference type="EC" id="5.6.2.4" evidence="12"/>
<evidence type="ECO:0000256" key="7">
    <source>
        <dbReference type="ARBA" id="ARBA00022840"/>
    </source>
</evidence>
<dbReference type="SUPFAM" id="SSF52540">
    <property type="entry name" value="P-loop containing nucleoside triphosphate hydrolases"/>
    <property type="match status" value="1"/>
</dbReference>
<feature type="binding site" evidence="14">
    <location>
        <begin position="12"/>
        <end position="19"/>
    </location>
    <ligand>
        <name>ATP</name>
        <dbReference type="ChEBI" id="CHEBI:30616"/>
    </ligand>
</feature>
<dbReference type="InterPro" id="IPR000212">
    <property type="entry name" value="DNA_helicase_UvrD/REP"/>
</dbReference>
<evidence type="ECO:0000256" key="8">
    <source>
        <dbReference type="ARBA" id="ARBA00023125"/>
    </source>
</evidence>
<evidence type="ECO:0000313" key="19">
    <source>
        <dbReference type="Proteomes" id="UP000199312"/>
    </source>
</evidence>
<evidence type="ECO:0000256" key="1">
    <source>
        <dbReference type="ARBA" id="ARBA00022722"/>
    </source>
</evidence>
<dbReference type="PANTHER" id="PTHR11070:SF67">
    <property type="entry name" value="DNA 3'-5' HELICASE"/>
    <property type="match status" value="1"/>
</dbReference>
<dbReference type="GO" id="GO:0005829">
    <property type="term" value="C:cytosol"/>
    <property type="evidence" value="ECO:0007669"/>
    <property type="project" value="TreeGrafter"/>
</dbReference>
<gene>
    <name evidence="18" type="ORF">SAMN04488006_1222</name>
</gene>
<evidence type="ECO:0000259" key="17">
    <source>
        <dbReference type="PROSITE" id="PS51217"/>
    </source>
</evidence>
<dbReference type="Gene3D" id="3.40.50.300">
    <property type="entry name" value="P-loop containing nucleotide triphosphate hydrolases"/>
    <property type="match status" value="4"/>
</dbReference>
<evidence type="ECO:0000256" key="6">
    <source>
        <dbReference type="ARBA" id="ARBA00022839"/>
    </source>
</evidence>
<proteinExistence type="predicted"/>
<dbReference type="InterPro" id="IPR011604">
    <property type="entry name" value="PDDEXK-like_dom_sf"/>
</dbReference>
<evidence type="ECO:0000256" key="5">
    <source>
        <dbReference type="ARBA" id="ARBA00022806"/>
    </source>
</evidence>
<keyword evidence="9" id="KW-0234">DNA repair</keyword>
<dbReference type="GO" id="GO:0016887">
    <property type="term" value="F:ATP hydrolysis activity"/>
    <property type="evidence" value="ECO:0007669"/>
    <property type="project" value="RHEA"/>
</dbReference>
<dbReference type="AlphaFoldDB" id="A0A1I6PNM4"/>
<keyword evidence="5 14" id="KW-0347">Helicase</keyword>
<dbReference type="Proteomes" id="UP000199312">
    <property type="component" value="Unassembled WGS sequence"/>
</dbReference>
<dbReference type="Pfam" id="PF00580">
    <property type="entry name" value="UvrD-helicase"/>
    <property type="match status" value="1"/>
</dbReference>
<keyword evidence="3" id="KW-0227">DNA damage</keyword>
<dbReference type="RefSeq" id="WP_090223734.1">
    <property type="nucleotide sequence ID" value="NZ_FOZP01000002.1"/>
</dbReference>
<dbReference type="GO" id="GO:0043138">
    <property type="term" value="F:3'-5' DNA helicase activity"/>
    <property type="evidence" value="ECO:0007669"/>
    <property type="project" value="UniProtKB-EC"/>
</dbReference>
<dbReference type="InterPro" id="IPR014016">
    <property type="entry name" value="UvrD-like_ATP-bd"/>
</dbReference>
<dbReference type="STRING" id="593133.SAMN04488006_1222"/>
<organism evidence="18 19">
    <name type="scientific">Lutibacter maritimus</name>
    <dbReference type="NCBI Taxonomy" id="593133"/>
    <lineage>
        <taxon>Bacteria</taxon>
        <taxon>Pseudomonadati</taxon>
        <taxon>Bacteroidota</taxon>
        <taxon>Flavobacteriia</taxon>
        <taxon>Flavobacteriales</taxon>
        <taxon>Flavobacteriaceae</taxon>
        <taxon>Lutibacter</taxon>
    </lineage>
</organism>
<keyword evidence="15" id="KW-0175">Coiled coil</keyword>
<keyword evidence="8" id="KW-0238">DNA-binding</keyword>
<dbReference type="PROSITE" id="PS51217">
    <property type="entry name" value="UVRD_HELICASE_CTER"/>
    <property type="match status" value="1"/>
</dbReference>
<sequence>MQLSQSFQVYNASAGSGKTFSLVKEYLKILLTSSNPFKFQQILAVTFTNKAAGEMKQRVIESLHSFSKEEVGNMFHAICDETKLSEKTIFKKSKIILNAILQNYSAFSITTIDSFTHKLIRTFAHDLQLPLNFEVEMDAETLLNESVDLVISKIGENKALTDLLINYAIQKLDDDKAWDISNELKDFAKLILNENHAKYLKTLQTISIEDFKLLKETLQKENTLLEKQLKEVGDAGINLINNAGIDFKDFYYTQLPKHFIALSENPKKAKFFDQNTLKRNIDDHLFYSKSKSDSVKNTIESLLPELLNLYNQSEAFYQQKTLNDLVLNSIIPLAVLNFINTALQEIKSDNNILLNAEFNELISETIKNEPAPFIYERIGEKYKYYFIDEMQDTSELQWQNIIPLIENAVTSENELGEIGKLLLVGDAKQSIYRWRGGKAEQFIDLSTEGKMPSNNPFSIEKSISNLDTNYRSYSEIINFNNQFFKHISGFLANTSYCNLYFKGNNQNINTNIGGFVQISFVDKQQENDDDDPSLIYPKKILDIINNLDTSFEKNDVCVLVRTRKQGVEVAKYLAENGIEIISSETLLINNSEKVQFIINLLLVIQNPLNKEFKVKVLYFLYNFLQIETPKHQFISKLINLSQNNFFEELKQFKVFFNLLEFVQSPFYESIEYIIRGFGLAKQSDSYLQFFLDAVFEYQQKKEMTIQGFLDYWDLKKDKLSIVAPEAKNAIRIMTIHKAKGLEFPVVIFPYNLNIYNQIKPKTWYNYSQSNTIKNVLIDYGKKLNYVGEQGVSLFNNQREQLELDNFNILYVALTRAVEQLYVITEKNITAKNEENLNFTSGLFINFLKQQNLWESEKNDYSFGTSNKVSANLKEANKTVFQTNFISNSWKNNNISIVTSSSLLWDTVQGKSINYGNLIHEILSKIKTKNDVNDVLNSYTFEGVITTDEKTSIVQIINQIVNHEYLKGYFNQNNEVFLEQEIITKDKKIIIPDRIVIINNKATIIDYKTGKADPKYYNQINNYAQVLEQLNFKIDKKLLVYINEEIIVEEV</sequence>
<feature type="domain" description="UvrD-like helicase C-terminal" evidence="17">
    <location>
        <begin position="498"/>
        <end position="740"/>
    </location>
</feature>
<dbReference type="GO" id="GO:0003677">
    <property type="term" value="F:DNA binding"/>
    <property type="evidence" value="ECO:0007669"/>
    <property type="project" value="UniProtKB-KW"/>
</dbReference>
<dbReference type="PROSITE" id="PS51198">
    <property type="entry name" value="UVRD_HELICASE_ATP_BIND"/>
    <property type="match status" value="1"/>
</dbReference>
<keyword evidence="7 14" id="KW-0067">ATP-binding</keyword>
<keyword evidence="19" id="KW-1185">Reference proteome</keyword>
<dbReference type="InterPro" id="IPR027417">
    <property type="entry name" value="P-loop_NTPase"/>
</dbReference>
<reference evidence="19" key="1">
    <citation type="submission" date="2016-10" db="EMBL/GenBank/DDBJ databases">
        <authorList>
            <person name="Varghese N."/>
            <person name="Submissions S."/>
        </authorList>
    </citation>
    <scope>NUCLEOTIDE SEQUENCE [LARGE SCALE GENOMIC DNA]</scope>
    <source>
        <strain evidence="19">DSM 24450</strain>
    </source>
</reference>
<keyword evidence="2 14" id="KW-0547">Nucleotide-binding</keyword>
<keyword evidence="10" id="KW-0413">Isomerase</keyword>
<dbReference type="GO" id="GO:0000725">
    <property type="term" value="P:recombinational repair"/>
    <property type="evidence" value="ECO:0007669"/>
    <property type="project" value="TreeGrafter"/>
</dbReference>
<evidence type="ECO:0000256" key="3">
    <source>
        <dbReference type="ARBA" id="ARBA00022763"/>
    </source>
</evidence>
<keyword evidence="6 18" id="KW-0269">Exonuclease</keyword>
<feature type="domain" description="UvrD-like helicase ATP-binding" evidence="16">
    <location>
        <begin position="1"/>
        <end position="473"/>
    </location>
</feature>
<protein>
    <recommendedName>
        <fullName evidence="12">DNA 3'-5' helicase</fullName>
        <ecNumber evidence="12">5.6.2.4</ecNumber>
    </recommendedName>
</protein>
<dbReference type="Pfam" id="PF13361">
    <property type="entry name" value="UvrD_C"/>
    <property type="match status" value="2"/>
</dbReference>
<dbReference type="InterPro" id="IPR014017">
    <property type="entry name" value="DNA_helicase_UvrD-like_C"/>
</dbReference>
<evidence type="ECO:0000256" key="9">
    <source>
        <dbReference type="ARBA" id="ARBA00023204"/>
    </source>
</evidence>